<evidence type="ECO:0000259" key="1">
    <source>
        <dbReference type="Pfam" id="PF14349"/>
    </source>
</evidence>
<gene>
    <name evidence="2" type="ORF">XE03_1272</name>
</gene>
<dbReference type="Pfam" id="PF14349">
    <property type="entry name" value="SprA_N"/>
    <property type="match status" value="1"/>
</dbReference>
<organism evidence="2 3">
    <name type="scientific">candidate division TA06 bacterium 34_109</name>
    <dbReference type="NCBI Taxonomy" id="1635277"/>
    <lineage>
        <taxon>Bacteria</taxon>
        <taxon>Bacteria division TA06</taxon>
    </lineage>
</organism>
<dbReference type="Proteomes" id="UP000053467">
    <property type="component" value="Unassembled WGS sequence"/>
</dbReference>
<dbReference type="InterPro" id="IPR025684">
    <property type="entry name" value="SprA_N_dom"/>
</dbReference>
<accession>A0A117M6B6</accession>
<proteinExistence type="predicted"/>
<feature type="domain" description="Gliding motility protein SprA N-terminal" evidence="1">
    <location>
        <begin position="883"/>
        <end position="1243"/>
    </location>
</feature>
<dbReference type="EMBL" id="LGGX01000012">
    <property type="protein sequence ID" value="KUK86784.1"/>
    <property type="molecule type" value="Genomic_DNA"/>
</dbReference>
<sequence length="1806" mass="206446">MKILKIFFPIFFFIFLFSQEDKTLENKFLEYKKEFDGYQQVIEFDEENDLVLFKTFYKGNFLFIDSIKPKDLYLSHKNQNMIREMLSASFKESFKTSSSSGLIGDIDIPITFGKMKSFFGEGGKLVVEGSERIDYSGSKTFDLTAMEKGTANISWIPEFMLKQQLIVNVTGTVGERIKVNLKHNSETERKSDNTVVLEYKGLDDDILQSVQAGDISLSLPGIKLIGGTPQHKGLFGLKGSGQLGGLNYTFVASKESGENEQKQFVGNTSVDSLKIYDIDYQKNRFFLLGLSQSDSIILLNVYKDDGIGSNNDEEGVLPAKLYFDPSILDSLFFIGNFSLMIPGEDKDYIYYKNGQFIEFTTTLPSSEVIGISYIVKRSDGRIDTVGSFGTVDTLILKIIKQKDDYPFSPTWEYMMKNVYSFTSKNIIPESFKLSIKKVNTGSGDDYELQGNTTYLKLLGLDQNGDGNVDLNFVDFNRGFLIFPSLYPFDSDSLIDKDSIIYWTLESGTSIGRKYYLDIKFSGSQSVYSLGTFNIIEGSEVVKVNGVTLTKDKDYTIDYEYGIVNFLTDAVNSPNAQITIDYQYSPFLSLTSKNLLGMHLDYQLSDKLFANSNWIYNTLSYNLEDYPRIGEEPQEILLGEGDIKYDENFYTLSDLANLLPFYNTTSPSKFSVVSKVALSKPENNSAKKASIENMESVIVSNDISIDRKSWVFGSLPSGFDPNNLSEKYFWYNAIELNGNINSLLPDVEKTKDVSVLKIFMDNPLSSSNTFVTLNQLISRTGIDLTDMMFLEIWVKGEEGNVVIEVGKNIPEDMVRRDKNKTLLGPDGILQTEDKNNDGILDVNEDTGLDGVYGEDSLNIVGDDGNDDYYYSLSQQYYYEKINGTENNNMFDSEDLDRDGSLNTREDYYRFNINLGSDENLVYENPSTGWKLFRIPLQSSSVQKVGNPDLKFIKYSRLYWYGVSKDDTLSIYQISMVTNKWKSKMVNGDSTKFFFGAKNNQTDPDYYPPFNPGVDFNGKPKREQSMVIYCKGFEHDEAGKVYKILPLKESYERYEMLQFYIRSTDSDSFDFYLKFGGDSLNYYFIKYNPRNEWDTITVYLDSLVNLKKSNLDKGFSQKEMYGFFGSPSLTNIGYLELYIQNKANTLESTEVWVDDIMVIGPKNELGYAGDISSTLEIPELFSVTFLVGLKNPYFKTVSEKYGSGNFNNNYRFSASLNGEKLLPEFFGIVSPITYSYSRSINRPVYYIGSDYTLSSDEVKRFSNYSTSKGFSVNLKRGKNFTNRFLHYILDIPSFSYSNSFSNNFTYNRTDTTKTNSLSSNFTYNFGIVPLKLFKGFEIYYFPSNISYNLSYSTNQTKSFLLGENGFVNVGENYLKNFNRSFSTKYRIFRSLEINYSESKIHDLLQDDNEFFGLLGKRTGQNNNFNLNYNPSFIKYITHTLNVSTNFSERNNKNLYSLDSLFSTDLSQSFRLSLNGNVDYAKILKLITSLRDESKDSLVIVGSPQWIIIYFDKFLDNLSGINYSYSTNRTTSFNYVRENPPFFYKIGLWDTLPADYISSYSQNRKNTNYSYSFSSGLSFWNIDLRGSYSYSYNRSGQNENIIKDINRKWPNLSFTLSNIEQIGPFGKYLRFLNLTTSISKGEIFSFINDTLLNRNNTSLDFYPLVGLSGATSFNLNFNYNLNYSKSISNSYSSLTLSRENKTFSNTLSFNYSFSSPSGFNIPLIKKVVKFKSNLNTGIDFSYTKVQDVDITNNNTVEDKILYDIKPRADYNFTNNVSGGINITFSRSEDMKRGDKRQLISLGFWTLFRF</sequence>
<protein>
    <recommendedName>
        <fullName evidence="1">Gliding motility protein SprA N-terminal domain-containing protein</fullName>
    </recommendedName>
</protein>
<evidence type="ECO:0000313" key="2">
    <source>
        <dbReference type="EMBL" id="KUK86784.1"/>
    </source>
</evidence>
<name>A0A117M6B6_UNCT6</name>
<comment type="caution">
    <text evidence="2">The sequence shown here is derived from an EMBL/GenBank/DDBJ whole genome shotgun (WGS) entry which is preliminary data.</text>
</comment>
<reference evidence="3" key="1">
    <citation type="journal article" date="2015" name="MBio">
        <title>Genome-Resolved Metagenomic Analysis Reveals Roles for Candidate Phyla and Other Microbial Community Members in Biogeochemical Transformations in Oil Reservoirs.</title>
        <authorList>
            <person name="Hu P."/>
            <person name="Tom L."/>
            <person name="Singh A."/>
            <person name="Thomas B.C."/>
            <person name="Baker B.J."/>
            <person name="Piceno Y.M."/>
            <person name="Andersen G.L."/>
            <person name="Banfield J.F."/>
        </authorList>
    </citation>
    <scope>NUCLEOTIDE SEQUENCE [LARGE SCALE GENOMIC DNA]</scope>
</reference>
<evidence type="ECO:0000313" key="3">
    <source>
        <dbReference type="Proteomes" id="UP000053467"/>
    </source>
</evidence>